<sequence length="738" mass="75956">MSDTISGTVLSGVTLSSAQYADPVAIEGIIDVAGGNALVAPLTWTIDVTGTIAASDDGGVLLLAGGQIDNHGLVTAASDAVLSTSGRAFDIQNEASGTLASASGDAVKLSGGVTGSTLLNAGLISAGNAGIGLQIGAAVAVNEAGGVIEGGAAGVVLGNVASFDNFGTVGGSTGILVPIGQNYVDIVQGGLVSASSGPAISFTGGAVMTVTDTLTVLPGATFDGAAIGGQVADLVFGGTTEGTFVNPTQEFVQFNTISIAAGATWDLAGISTISSSFRNDGTLLVQAGDAIDFGAAVSGSGVIDLAGGFVDFANTVAAGTTIDFNAPGSFMQFNQSHPFSGTVEGFTPGDTIDITGFGASQQLSGTVAGNVLTLNNGLAPLYVTFATAPGPLAVVAIGGTNPKTFEVVVPCFRHGTRLLTPSGLRPVETLSEGDEVITLRGEVRQIAWRGRRRIDCRRHPVPESVLPVLIEKDAFGVGQPCRDLYLSPDHAIWIDGSLVEIKRLINGLSIRQVTVPTVTYYHVELESHDVVLAEMLPAETYLDCGNRFQFEDGDATISLFPDFGALARDPGRLYAPVVDGGPDLARIRAGLQYRVASRGIRQKAGNFQVVADGKTVAPVWSADRHRIYRLPPAPCDLKLLSTASRPAELDPASEDWRWLGIAICDAVLDGDPVDIAAPFFGRGFHGPEHAGDGWFRWTDGTATMDAAGARELAFTVRAVAPVWEVPAPSCGVSVRHRA</sequence>
<proteinExistence type="predicted"/>
<name>A5FVL4_ACICJ</name>
<dbReference type="InterPro" id="IPR028992">
    <property type="entry name" value="Hedgehog/Intein_dom"/>
</dbReference>
<dbReference type="Pfam" id="PF13403">
    <property type="entry name" value="Hint_2"/>
    <property type="match status" value="1"/>
</dbReference>
<dbReference type="SUPFAM" id="SSF51294">
    <property type="entry name" value="Hedgehog/intein (Hint) domain"/>
    <property type="match status" value="1"/>
</dbReference>
<dbReference type="KEGG" id="acr:Acry_0421"/>
<reference evidence="2 3" key="1">
    <citation type="submission" date="2007-05" db="EMBL/GenBank/DDBJ databases">
        <title>Complete sequence of chromosome of Acidiphilium cryptum JF-5.</title>
        <authorList>
            <consortium name="US DOE Joint Genome Institute"/>
            <person name="Copeland A."/>
            <person name="Lucas S."/>
            <person name="Lapidus A."/>
            <person name="Barry K."/>
            <person name="Detter J.C."/>
            <person name="Glavina del Rio T."/>
            <person name="Hammon N."/>
            <person name="Israni S."/>
            <person name="Dalin E."/>
            <person name="Tice H."/>
            <person name="Pitluck S."/>
            <person name="Sims D."/>
            <person name="Brettin T."/>
            <person name="Bruce D."/>
            <person name="Han C."/>
            <person name="Schmutz J."/>
            <person name="Larimer F."/>
            <person name="Land M."/>
            <person name="Hauser L."/>
            <person name="Kyrpides N."/>
            <person name="Kim E."/>
            <person name="Magnuson T."/>
            <person name="Richardson P."/>
        </authorList>
    </citation>
    <scope>NUCLEOTIDE SEQUENCE [LARGE SCALE GENOMIC DNA]</scope>
    <source>
        <strain evidence="2 3">JF-5</strain>
    </source>
</reference>
<keyword evidence="3" id="KW-1185">Reference proteome</keyword>
<organism evidence="2 3">
    <name type="scientific">Acidiphilium cryptum (strain JF-5)</name>
    <dbReference type="NCBI Taxonomy" id="349163"/>
    <lineage>
        <taxon>Bacteria</taxon>
        <taxon>Pseudomonadati</taxon>
        <taxon>Pseudomonadota</taxon>
        <taxon>Alphaproteobacteria</taxon>
        <taxon>Acetobacterales</taxon>
        <taxon>Acidocellaceae</taxon>
        <taxon>Acidiphilium</taxon>
    </lineage>
</organism>
<protein>
    <recommendedName>
        <fullName evidence="1">Hedgehog/Intein (Hint) domain-containing protein</fullName>
    </recommendedName>
</protein>
<evidence type="ECO:0000259" key="1">
    <source>
        <dbReference type="Pfam" id="PF13403"/>
    </source>
</evidence>
<dbReference type="RefSeq" id="WP_011941516.1">
    <property type="nucleotide sequence ID" value="NC_009484.1"/>
</dbReference>
<dbReference type="STRING" id="349163.Acry_0421"/>
<dbReference type="eggNOG" id="COG3210">
    <property type="taxonomic scope" value="Bacteria"/>
</dbReference>
<gene>
    <name evidence="2" type="ordered locus">Acry_0421</name>
</gene>
<dbReference type="HOGENOM" id="CLU_021890_1_0_5"/>
<evidence type="ECO:0000313" key="3">
    <source>
        <dbReference type="Proteomes" id="UP000000245"/>
    </source>
</evidence>
<dbReference type="EMBL" id="CP000697">
    <property type="protein sequence ID" value="ABQ29646.1"/>
    <property type="molecule type" value="Genomic_DNA"/>
</dbReference>
<dbReference type="Gene3D" id="2.170.16.10">
    <property type="entry name" value="Hedgehog/Intein (Hint) domain"/>
    <property type="match status" value="1"/>
</dbReference>
<dbReference type="Proteomes" id="UP000000245">
    <property type="component" value="Chromosome"/>
</dbReference>
<evidence type="ECO:0000313" key="2">
    <source>
        <dbReference type="EMBL" id="ABQ29646.1"/>
    </source>
</evidence>
<dbReference type="AlphaFoldDB" id="A5FVL4"/>
<accession>A5FVL4</accession>
<feature type="domain" description="Hedgehog/Intein (Hint)" evidence="1">
    <location>
        <begin position="410"/>
        <end position="544"/>
    </location>
</feature>
<dbReference type="InterPro" id="IPR036844">
    <property type="entry name" value="Hint_dom_sf"/>
</dbReference>